<keyword evidence="2" id="KW-0472">Membrane</keyword>
<dbReference type="PANTHER" id="PTHR37042:SF4">
    <property type="entry name" value="OUTER MEMBRANE PROTEIN RV1973"/>
    <property type="match status" value="1"/>
</dbReference>
<evidence type="ECO:0000256" key="2">
    <source>
        <dbReference type="ARBA" id="ARBA00023136"/>
    </source>
</evidence>
<protein>
    <recommendedName>
        <fullName evidence="5">Mce-associated membrane protein</fullName>
    </recommendedName>
</protein>
<evidence type="ECO:0000313" key="3">
    <source>
        <dbReference type="EMBL" id="EFQ81863.1"/>
    </source>
</evidence>
<evidence type="ECO:0000313" key="4">
    <source>
        <dbReference type="Proteomes" id="UP000003111"/>
    </source>
</evidence>
<sequence>MPWRRLLPVALASVVLAAGLTAGFLGFTALTEGSTSNEAADEAAAAAGQAAEVIFTYRFDDLDQYADDAVALMTDDYAAEFEQSAPALGEVAADRPFIVEALVRNSAPVPCSEACTDDRVQVLVFYDQFRLADEVSEPTAFGNRITMTMVRSQGTWLVDDIRAL</sequence>
<reference evidence="3" key="1">
    <citation type="submission" date="2010-08" db="EMBL/GenBank/DDBJ databases">
        <authorList>
            <person name="Muzny D."/>
            <person name="Qin X."/>
            <person name="Buhay C."/>
            <person name="Dugan-Rocha S."/>
            <person name="Ding Y."/>
            <person name="Chen G."/>
            <person name="Hawes A."/>
            <person name="Holder M."/>
            <person name="Jhangiani S."/>
            <person name="Johnson A."/>
            <person name="Khan Z."/>
            <person name="Li Z."/>
            <person name="Liu W."/>
            <person name="Liu X."/>
            <person name="Perez L."/>
            <person name="Shen H."/>
            <person name="Wang Q."/>
            <person name="Watt J."/>
            <person name="Xi L."/>
            <person name="Xin Y."/>
            <person name="Zhou J."/>
            <person name="Deng J."/>
            <person name="Jiang H."/>
            <person name="Liu Y."/>
            <person name="Qu J."/>
            <person name="Song X.-Z."/>
            <person name="Zhang L."/>
            <person name="Villasana D."/>
            <person name="Johnson A."/>
            <person name="Liu J."/>
            <person name="Liyanage D."/>
            <person name="Lorensuhewa L."/>
            <person name="Robinson T."/>
            <person name="Song A."/>
            <person name="Song B.-B."/>
            <person name="Dinh H."/>
            <person name="Thornton R."/>
            <person name="Coyle M."/>
            <person name="Francisco L."/>
            <person name="Jackson L."/>
            <person name="Javaid M."/>
            <person name="Korchina V."/>
            <person name="Kovar C."/>
            <person name="Mata R."/>
            <person name="Mathew T."/>
            <person name="Ngo R."/>
            <person name="Nguyen L."/>
            <person name="Nguyen N."/>
            <person name="Okwuonu G."/>
            <person name="Ongeri F."/>
            <person name="Pham C."/>
            <person name="Simmons D."/>
            <person name="Wilczek-Boney K."/>
            <person name="Hale W."/>
            <person name="Jakkamsetti A."/>
            <person name="Pham P."/>
            <person name="Ruth R."/>
            <person name="San Lucas F."/>
            <person name="Warren J."/>
            <person name="Zhang J."/>
            <person name="Zhao Z."/>
            <person name="Zhou C."/>
            <person name="Zhu D."/>
            <person name="Lee S."/>
            <person name="Bess C."/>
            <person name="Blankenburg K."/>
            <person name="Forbes L."/>
            <person name="Fu Q."/>
            <person name="Gubbala S."/>
            <person name="Hirani K."/>
            <person name="Jayaseelan J.C."/>
            <person name="Lara F."/>
            <person name="Munidasa M."/>
            <person name="Palculict T."/>
            <person name="Patil S."/>
            <person name="Pu L.-L."/>
            <person name="Saada N."/>
            <person name="Tang L."/>
            <person name="Weissenberger G."/>
            <person name="Zhu Y."/>
            <person name="Hemphill L."/>
            <person name="Shang Y."/>
            <person name="Youmans B."/>
            <person name="Ayvaz T."/>
            <person name="Ross M."/>
            <person name="Santibanez J."/>
            <person name="Aqrawi P."/>
            <person name="Gross S."/>
            <person name="Joshi V."/>
            <person name="Fowler G."/>
            <person name="Nazareth L."/>
            <person name="Reid J."/>
            <person name="Worley K."/>
            <person name="Petrosino J."/>
            <person name="Highlander S."/>
            <person name="Gibbs R."/>
        </authorList>
    </citation>
    <scope>NUCLEOTIDE SEQUENCE [LARGE SCALE GENOMIC DNA]</scope>
    <source>
        <strain evidence="3">DSM 15272</strain>
    </source>
</reference>
<gene>
    <name evidence="3" type="ORF">HMPREF0063_13065</name>
</gene>
<proteinExistence type="predicted"/>
<dbReference type="Proteomes" id="UP000003111">
    <property type="component" value="Unassembled WGS sequence"/>
</dbReference>
<organism evidence="3 4">
    <name type="scientific">Aeromicrobium marinum DSM 15272</name>
    <dbReference type="NCBI Taxonomy" id="585531"/>
    <lineage>
        <taxon>Bacteria</taxon>
        <taxon>Bacillati</taxon>
        <taxon>Actinomycetota</taxon>
        <taxon>Actinomycetes</taxon>
        <taxon>Propionibacteriales</taxon>
        <taxon>Nocardioidaceae</taxon>
        <taxon>Aeromicrobium</taxon>
    </lineage>
</organism>
<keyword evidence="4" id="KW-1185">Reference proteome</keyword>
<name>E2SGA6_9ACTN</name>
<comment type="caution">
    <text evidence="3">The sequence shown here is derived from an EMBL/GenBank/DDBJ whole genome shotgun (WGS) entry which is preliminary data.</text>
</comment>
<dbReference type="STRING" id="585531.HMPREF0063_13065"/>
<dbReference type="PANTHER" id="PTHR37042">
    <property type="entry name" value="OUTER MEMBRANE PROTEIN RV1973"/>
    <property type="match status" value="1"/>
</dbReference>
<dbReference type="GO" id="GO:0016020">
    <property type="term" value="C:membrane"/>
    <property type="evidence" value="ECO:0007669"/>
    <property type="project" value="UniProtKB-SubCell"/>
</dbReference>
<evidence type="ECO:0008006" key="5">
    <source>
        <dbReference type="Google" id="ProtNLM"/>
    </source>
</evidence>
<dbReference type="AlphaFoldDB" id="E2SGA6"/>
<comment type="subcellular location">
    <subcellularLocation>
        <location evidence="1">Membrane</location>
    </subcellularLocation>
</comment>
<accession>E2SGA6</accession>
<evidence type="ECO:0000256" key="1">
    <source>
        <dbReference type="ARBA" id="ARBA00004370"/>
    </source>
</evidence>
<dbReference type="EMBL" id="ACLF03000016">
    <property type="protein sequence ID" value="EFQ81863.1"/>
    <property type="molecule type" value="Genomic_DNA"/>
</dbReference>
<dbReference type="HOGENOM" id="CLU_1615522_0_0_11"/>